<proteinExistence type="predicted"/>
<keyword evidence="9" id="KW-0408">Iron</keyword>
<keyword evidence="5 12" id="KW-0812">Transmembrane</keyword>
<evidence type="ECO:0000256" key="4">
    <source>
        <dbReference type="ARBA" id="ARBA00022617"/>
    </source>
</evidence>
<dbReference type="GO" id="GO:0005886">
    <property type="term" value="C:plasma membrane"/>
    <property type="evidence" value="ECO:0007669"/>
    <property type="project" value="UniProtKB-SubCell"/>
</dbReference>
<keyword evidence="4" id="KW-0349">Heme</keyword>
<evidence type="ECO:0000256" key="11">
    <source>
        <dbReference type="SAM" id="MobiDB-lite"/>
    </source>
</evidence>
<gene>
    <name evidence="14" type="ORF">SAMN06265338_11285</name>
</gene>
<dbReference type="InterPro" id="IPR019020">
    <property type="entry name" value="Cyt-c552/DMSO_Rdtase_haem-bd"/>
</dbReference>
<dbReference type="Pfam" id="PF01292">
    <property type="entry name" value="Ni_hydr_CYTB"/>
    <property type="match status" value="1"/>
</dbReference>
<accession>A0A212S4T4</accession>
<dbReference type="CDD" id="cd09625">
    <property type="entry name" value="DOMON_like_cytochrome"/>
    <property type="match status" value="1"/>
</dbReference>
<evidence type="ECO:0000313" key="14">
    <source>
        <dbReference type="EMBL" id="SNB80169.1"/>
    </source>
</evidence>
<dbReference type="SMART" id="SM00887">
    <property type="entry name" value="EB_dh"/>
    <property type="match status" value="1"/>
</dbReference>
<organism evidence="14 15">
    <name type="scientific">Rhodoblastus acidophilus</name>
    <name type="common">Rhodopseudomonas acidophila</name>
    <dbReference type="NCBI Taxonomy" id="1074"/>
    <lineage>
        <taxon>Bacteria</taxon>
        <taxon>Pseudomonadati</taxon>
        <taxon>Pseudomonadota</taxon>
        <taxon>Alphaproteobacteria</taxon>
        <taxon>Hyphomicrobiales</taxon>
        <taxon>Rhodoblastaceae</taxon>
        <taxon>Rhodoblastus</taxon>
    </lineage>
</organism>
<keyword evidence="7" id="KW-0249">Electron transport</keyword>
<dbReference type="EMBL" id="FYDG01000012">
    <property type="protein sequence ID" value="SNB80169.1"/>
    <property type="molecule type" value="Genomic_DNA"/>
</dbReference>
<name>A0A212S4T4_RHOAC</name>
<dbReference type="Gene3D" id="1.20.950.20">
    <property type="entry name" value="Transmembrane di-heme cytochromes, Chain C"/>
    <property type="match status" value="1"/>
</dbReference>
<dbReference type="GO" id="GO:0046872">
    <property type="term" value="F:metal ion binding"/>
    <property type="evidence" value="ECO:0007669"/>
    <property type="project" value="UniProtKB-KW"/>
</dbReference>
<evidence type="ECO:0000256" key="8">
    <source>
        <dbReference type="ARBA" id="ARBA00022989"/>
    </source>
</evidence>
<dbReference type="Gene3D" id="2.60.40.1190">
    <property type="match status" value="1"/>
</dbReference>
<evidence type="ECO:0000256" key="5">
    <source>
        <dbReference type="ARBA" id="ARBA00022692"/>
    </source>
</evidence>
<evidence type="ECO:0000256" key="1">
    <source>
        <dbReference type="ARBA" id="ARBA00004651"/>
    </source>
</evidence>
<dbReference type="InterPro" id="IPR016174">
    <property type="entry name" value="Di-haem_cyt_TM"/>
</dbReference>
<evidence type="ECO:0000256" key="12">
    <source>
        <dbReference type="SAM" id="Phobius"/>
    </source>
</evidence>
<evidence type="ECO:0000256" key="6">
    <source>
        <dbReference type="ARBA" id="ARBA00022723"/>
    </source>
</evidence>
<keyword evidence="8 12" id="KW-1133">Transmembrane helix</keyword>
<evidence type="ECO:0000259" key="13">
    <source>
        <dbReference type="SMART" id="SM00887"/>
    </source>
</evidence>
<dbReference type="GO" id="GO:0009055">
    <property type="term" value="F:electron transfer activity"/>
    <property type="evidence" value="ECO:0007669"/>
    <property type="project" value="InterPro"/>
</dbReference>
<feature type="transmembrane region" description="Helical" evidence="12">
    <location>
        <begin position="58"/>
        <end position="79"/>
    </location>
</feature>
<reference evidence="15" key="1">
    <citation type="submission" date="2017-06" db="EMBL/GenBank/DDBJ databases">
        <authorList>
            <person name="Varghese N."/>
            <person name="Submissions S."/>
        </authorList>
    </citation>
    <scope>NUCLEOTIDE SEQUENCE [LARGE SCALE GENOMIC DNA]</scope>
    <source>
        <strain evidence="15">DSM 137</strain>
    </source>
</reference>
<feature type="region of interest" description="Disordered" evidence="11">
    <location>
        <begin position="358"/>
        <end position="378"/>
    </location>
</feature>
<keyword evidence="3" id="KW-1003">Cell membrane</keyword>
<comment type="subcellular location">
    <subcellularLocation>
        <location evidence="1">Cell membrane</location>
        <topology evidence="1">Multi-pass membrane protein</topology>
    </subcellularLocation>
</comment>
<keyword evidence="10 12" id="KW-0472">Membrane</keyword>
<evidence type="ECO:0000256" key="3">
    <source>
        <dbReference type="ARBA" id="ARBA00022475"/>
    </source>
</evidence>
<dbReference type="Pfam" id="PF09459">
    <property type="entry name" value="EB_dh"/>
    <property type="match status" value="1"/>
</dbReference>
<dbReference type="InterPro" id="IPR011577">
    <property type="entry name" value="Cyt_b561_bac/Ni-Hgenase"/>
</dbReference>
<dbReference type="GO" id="GO:0022904">
    <property type="term" value="P:respiratory electron transport chain"/>
    <property type="evidence" value="ECO:0007669"/>
    <property type="project" value="InterPro"/>
</dbReference>
<feature type="transmembrane region" description="Helical" evidence="12">
    <location>
        <begin position="113"/>
        <end position="133"/>
    </location>
</feature>
<dbReference type="Proteomes" id="UP000198418">
    <property type="component" value="Unassembled WGS sequence"/>
</dbReference>
<evidence type="ECO:0000256" key="7">
    <source>
        <dbReference type="ARBA" id="ARBA00022982"/>
    </source>
</evidence>
<keyword evidence="2" id="KW-0813">Transport</keyword>
<protein>
    <submittedName>
        <fullName evidence="14">Cytochrome b subunit of formate dehydrogenase</fullName>
    </submittedName>
</protein>
<dbReference type="OrthoDB" id="5337932at2"/>
<feature type="transmembrane region" description="Helical" evidence="12">
    <location>
        <begin position="20"/>
        <end position="38"/>
    </location>
</feature>
<dbReference type="RefSeq" id="WP_088521939.1">
    <property type="nucleotide sequence ID" value="NZ_FYDG01000012.1"/>
</dbReference>
<feature type="domain" description="Cytochrome c-552/DMSO reductase-like haem-binding" evidence="13">
    <location>
        <begin position="241"/>
        <end position="580"/>
    </location>
</feature>
<dbReference type="SUPFAM" id="SSF81342">
    <property type="entry name" value="Transmembrane di-heme cytochromes"/>
    <property type="match status" value="1"/>
</dbReference>
<dbReference type="GO" id="GO:0020037">
    <property type="term" value="F:heme binding"/>
    <property type="evidence" value="ECO:0007669"/>
    <property type="project" value="InterPro"/>
</dbReference>
<feature type="transmembrane region" description="Helical" evidence="12">
    <location>
        <begin position="145"/>
        <end position="172"/>
    </location>
</feature>
<sequence>MQFRYRKKKRTDTGTVILHWLLAVSLALSVLTGLRFAVDMPDTGYLSIVAPYLPVSKIWIIHILAGVTLIGVAVAYLLYLRNAGLFRRVALDRTRLAALKCPGSARWSTVNVLLYWLFFASLAIQIVTGVILHRGYGGVIVTLHLWATWAILFYAVSHVLAHLAMGGLGQVLRIVRPSQIPAAADHGSTSLSGVAMFVLSALIGGAAAIAYLYADHASRDVLYVGRIDKPAAADLGPDLWGPAWRDAPVLHVHTNQGVNLDGSGASLVDIRALHDEDTVYFAFTWEDPTRSMKHAPLVKTQNGWRALFSESRDERAARRQAVVGKSEDMRAEQTNFEGALNEDKFAFMLANVEKPFGPGAFHPGTRPLPDKPPSASGRGMHYTEDGSAVNVWLWRAGGLDSSRCENDRVGPATRPTAAELHGASLYKGGFAAKPEQSVAYENIALSSPRDPRAPAQPLRLPLNVAATRVALGTIDLDPDHGDAENARWAMREDESAPYSTELDARIPIGTIVPGMIAIAPRPSQPTDVLCTARWAAGRWTLLARRKLDTKQGDDVVIGDQTFMWVGVFDHTLANHTRHIRPFKLEMN</sequence>
<keyword evidence="6" id="KW-0479">Metal-binding</keyword>
<feature type="transmembrane region" description="Helical" evidence="12">
    <location>
        <begin position="193"/>
        <end position="214"/>
    </location>
</feature>
<dbReference type="AlphaFoldDB" id="A0A212S4T4"/>
<keyword evidence="15" id="KW-1185">Reference proteome</keyword>
<evidence type="ECO:0000256" key="9">
    <source>
        <dbReference type="ARBA" id="ARBA00023004"/>
    </source>
</evidence>
<evidence type="ECO:0000256" key="2">
    <source>
        <dbReference type="ARBA" id="ARBA00022448"/>
    </source>
</evidence>
<evidence type="ECO:0000256" key="10">
    <source>
        <dbReference type="ARBA" id="ARBA00023136"/>
    </source>
</evidence>
<evidence type="ECO:0000313" key="15">
    <source>
        <dbReference type="Proteomes" id="UP000198418"/>
    </source>
</evidence>